<organism evidence="2">
    <name type="scientific">Nyssomyia neivai</name>
    <dbReference type="NCBI Taxonomy" id="330878"/>
    <lineage>
        <taxon>Eukaryota</taxon>
        <taxon>Metazoa</taxon>
        <taxon>Ecdysozoa</taxon>
        <taxon>Arthropoda</taxon>
        <taxon>Hexapoda</taxon>
        <taxon>Insecta</taxon>
        <taxon>Pterygota</taxon>
        <taxon>Neoptera</taxon>
        <taxon>Endopterygota</taxon>
        <taxon>Diptera</taxon>
        <taxon>Nematocera</taxon>
        <taxon>Psychodoidea</taxon>
        <taxon>Psychodidae</taxon>
        <taxon>Nyssomyia</taxon>
    </lineage>
</organism>
<dbReference type="GO" id="GO:0042602">
    <property type="term" value="F:riboflavin reductase (NADPH) activity"/>
    <property type="evidence" value="ECO:0007669"/>
    <property type="project" value="TreeGrafter"/>
</dbReference>
<dbReference type="PANTHER" id="PTHR43355:SF2">
    <property type="entry name" value="FLAVIN REDUCTASE (NADPH)"/>
    <property type="match status" value="1"/>
</dbReference>
<dbReference type="Pfam" id="PF13460">
    <property type="entry name" value="NAD_binding_10"/>
    <property type="match status" value="1"/>
</dbReference>
<dbReference type="EMBL" id="GFDF01008825">
    <property type="protein sequence ID" value="JAV05259.1"/>
    <property type="molecule type" value="Transcribed_RNA"/>
</dbReference>
<evidence type="ECO:0000313" key="2">
    <source>
        <dbReference type="EMBL" id="JAV05259.1"/>
    </source>
</evidence>
<feature type="domain" description="NAD(P)-binding" evidence="1">
    <location>
        <begin position="8"/>
        <end position="187"/>
    </location>
</feature>
<dbReference type="GO" id="GO:0004074">
    <property type="term" value="F:biliverdin reductase [NAD(P)H] activity"/>
    <property type="evidence" value="ECO:0007669"/>
    <property type="project" value="TreeGrafter"/>
</dbReference>
<dbReference type="SUPFAM" id="SSF51735">
    <property type="entry name" value="NAD(P)-binding Rossmann-fold domains"/>
    <property type="match status" value="1"/>
</dbReference>
<dbReference type="AlphaFoldDB" id="A0A1L8DFM8"/>
<name>A0A1L8DFM8_9DIPT</name>
<dbReference type="InterPro" id="IPR051606">
    <property type="entry name" value="Polyketide_Oxido-like"/>
</dbReference>
<evidence type="ECO:0000259" key="1">
    <source>
        <dbReference type="Pfam" id="PF13460"/>
    </source>
</evidence>
<dbReference type="InterPro" id="IPR036291">
    <property type="entry name" value="NAD(P)-bd_dom_sf"/>
</dbReference>
<accession>A0A1L8DFM8</accession>
<reference evidence="2" key="1">
    <citation type="submission" date="2016-12" db="EMBL/GenBank/DDBJ databases">
        <title>An insight into the sialome and mialome of the sand fly, Nyssomyia neivai.</title>
        <authorList>
            <person name="Sebastian V."/>
            <person name="Goulart T.M."/>
            <person name="Oliveira W."/>
            <person name="Calvo E."/>
            <person name="Oliveira L.F."/>
            <person name="Pinto M.C."/>
            <person name="Rosselino A.M."/>
            <person name="Ribeiro J.M."/>
        </authorList>
    </citation>
    <scope>NUCLEOTIDE SEQUENCE</scope>
</reference>
<proteinExistence type="predicted"/>
<sequence>MQKIAIFGGTGMTGQCVVNHALKKGIKLKLLVRDMKTVPKTFRDKVEIIVGDVKDYDKVLEVIQGTNGVAVTLGTRNNLAPTTELSEGTENILKAMKEASVQKISICLSSFLFYEPDKVPTIFEHINKEHQRMLDIVKASDLEWRAVLPPHIADEPSAEFQVLQDKSPGRTISKLDLGKFLIDCLTQEQYIQRVLGIATVKRG</sequence>
<dbReference type="PANTHER" id="PTHR43355">
    <property type="entry name" value="FLAVIN REDUCTASE (NADPH)"/>
    <property type="match status" value="1"/>
</dbReference>
<protein>
    <submittedName>
        <fullName evidence="2">Putative nmra-like family</fullName>
    </submittedName>
</protein>
<dbReference type="InterPro" id="IPR016040">
    <property type="entry name" value="NAD(P)-bd_dom"/>
</dbReference>
<dbReference type="Gene3D" id="3.40.50.720">
    <property type="entry name" value="NAD(P)-binding Rossmann-like Domain"/>
    <property type="match status" value="1"/>
</dbReference>